<dbReference type="EMBL" id="CP000656">
    <property type="protein sequence ID" value="ABP45687.1"/>
    <property type="molecule type" value="Genomic_DNA"/>
</dbReference>
<evidence type="ECO:0000256" key="6">
    <source>
        <dbReference type="HAMAP-Rule" id="MF_00265"/>
    </source>
</evidence>
<dbReference type="HAMAP" id="MF_00265">
    <property type="entry name" value="VapC_Nob1"/>
    <property type="match status" value="1"/>
</dbReference>
<dbReference type="GO" id="GO:0016787">
    <property type="term" value="F:hydrolase activity"/>
    <property type="evidence" value="ECO:0007669"/>
    <property type="project" value="UniProtKB-KW"/>
</dbReference>
<feature type="region of interest" description="Disordered" evidence="7">
    <location>
        <begin position="1"/>
        <end position="80"/>
    </location>
</feature>
<dbReference type="KEGG" id="mgi:Mflv_3210"/>
<keyword evidence="6" id="KW-0800">Toxin</keyword>
<dbReference type="Gene3D" id="3.40.50.1010">
    <property type="entry name" value="5'-nuclease"/>
    <property type="match status" value="1"/>
</dbReference>
<dbReference type="Pfam" id="PF01850">
    <property type="entry name" value="PIN"/>
    <property type="match status" value="1"/>
</dbReference>
<keyword evidence="3 6" id="KW-0479">Metal-binding</keyword>
<dbReference type="STRING" id="350054.Mflv_3210"/>
<dbReference type="CDD" id="cd09874">
    <property type="entry name" value="PIN_MT3492-like"/>
    <property type="match status" value="1"/>
</dbReference>
<comment type="similarity">
    <text evidence="6">Belongs to the PINc/VapC protein family.</text>
</comment>
<evidence type="ECO:0000256" key="5">
    <source>
        <dbReference type="ARBA" id="ARBA00022842"/>
    </source>
</evidence>
<dbReference type="InterPro" id="IPR029060">
    <property type="entry name" value="PIN-like_dom_sf"/>
</dbReference>
<dbReference type="GO" id="GO:0004540">
    <property type="term" value="F:RNA nuclease activity"/>
    <property type="evidence" value="ECO:0007669"/>
    <property type="project" value="InterPro"/>
</dbReference>
<dbReference type="eggNOG" id="COG1848">
    <property type="taxonomic scope" value="Bacteria"/>
</dbReference>
<name>A4TAS8_MYCGI</name>
<dbReference type="AlphaFoldDB" id="A4TAS8"/>
<evidence type="ECO:0000256" key="1">
    <source>
        <dbReference type="ARBA" id="ARBA00022649"/>
    </source>
</evidence>
<accession>A4TAS8</accession>
<dbReference type="InterPro" id="IPR002716">
    <property type="entry name" value="PIN_dom"/>
</dbReference>
<evidence type="ECO:0000256" key="2">
    <source>
        <dbReference type="ARBA" id="ARBA00022722"/>
    </source>
</evidence>
<keyword evidence="5 6" id="KW-0460">Magnesium</keyword>
<feature type="compositionally biased region" description="Basic and acidic residues" evidence="7">
    <location>
        <begin position="26"/>
        <end position="54"/>
    </location>
</feature>
<dbReference type="EC" id="3.1.-.-" evidence="6"/>
<evidence type="ECO:0000256" key="4">
    <source>
        <dbReference type="ARBA" id="ARBA00022801"/>
    </source>
</evidence>
<protein>
    <recommendedName>
        <fullName evidence="6">Ribonuclease VapC</fullName>
        <shortName evidence="6">RNase VapC</shortName>
        <ecNumber evidence="6">3.1.-.-</ecNumber>
    </recommendedName>
    <alternativeName>
        <fullName evidence="6">Toxin VapC</fullName>
    </alternativeName>
</protein>
<comment type="function">
    <text evidence="6">Toxic component of a toxin-antitoxin (TA) system. An RNase.</text>
</comment>
<gene>
    <name evidence="6" type="primary">vapC</name>
    <name evidence="9" type="ordered locus">Mflv_3210</name>
</gene>
<sequence length="235" mass="25333">MGCRGNWYSGAARPVEPALGGGSGRADGDRDGSWTSDCAHRAGRTADETGEPPRGRPCPACSNPQAARTRPAGHRQHGERLGRRPASVIGYLDTSAFVPLLIDEPASVACRRFWDDADAIVSSRLLYVETAAALAQAGRIGRLTEGEHLQARRRLGQMWSEMDVIEVDEQIVTRAADLAHRLSLRGYDAVHAASAEQLDDDDVAAASGDQRLLSAWMDLGMAIYDTNQKATPEPE</sequence>
<evidence type="ECO:0000259" key="8">
    <source>
        <dbReference type="Pfam" id="PF01850"/>
    </source>
</evidence>
<evidence type="ECO:0000256" key="7">
    <source>
        <dbReference type="SAM" id="MobiDB-lite"/>
    </source>
</evidence>
<feature type="binding site" evidence="6">
    <location>
        <position position="93"/>
    </location>
    <ligand>
        <name>Mg(2+)</name>
        <dbReference type="ChEBI" id="CHEBI:18420"/>
    </ligand>
</feature>
<proteinExistence type="inferred from homology"/>
<keyword evidence="1 6" id="KW-1277">Toxin-antitoxin system</keyword>
<dbReference type="HOGENOM" id="CLU_1179170_0_0_11"/>
<keyword evidence="4 6" id="KW-0378">Hydrolase</keyword>
<feature type="domain" description="PIN" evidence="8">
    <location>
        <begin position="91"/>
        <end position="201"/>
    </location>
</feature>
<dbReference type="GO" id="GO:0090729">
    <property type="term" value="F:toxin activity"/>
    <property type="evidence" value="ECO:0007669"/>
    <property type="project" value="UniProtKB-KW"/>
</dbReference>
<reference evidence="9" key="1">
    <citation type="submission" date="2007-04" db="EMBL/GenBank/DDBJ databases">
        <authorList>
            <consortium name="US DOE Joint Genome Institute"/>
            <person name="Copeland A."/>
            <person name="Lucas S."/>
            <person name="Lapidus A."/>
            <person name="Barry K."/>
            <person name="Detter J.C."/>
            <person name="Glavina del Rio T."/>
            <person name="Hammon N."/>
            <person name="Israni S."/>
            <person name="Dalin E."/>
            <person name="Tice H."/>
            <person name="Pitluck S."/>
            <person name="Chain P."/>
            <person name="Malfatti S."/>
            <person name="Shin M."/>
            <person name="Vergez L."/>
            <person name="Schmutz J."/>
            <person name="Larimer F."/>
            <person name="Land M."/>
            <person name="Hauser L."/>
            <person name="Kyrpides N."/>
            <person name="Mikhailova N."/>
            <person name="Miller C."/>
            <person name="Richardson P."/>
        </authorList>
    </citation>
    <scope>NUCLEOTIDE SEQUENCE</scope>
    <source>
        <strain evidence="9">PYR-GCK</strain>
    </source>
</reference>
<dbReference type="SUPFAM" id="SSF88723">
    <property type="entry name" value="PIN domain-like"/>
    <property type="match status" value="1"/>
</dbReference>
<comment type="cofactor">
    <cofactor evidence="6">
        <name>Mg(2+)</name>
        <dbReference type="ChEBI" id="CHEBI:18420"/>
    </cofactor>
</comment>
<evidence type="ECO:0000313" key="9">
    <source>
        <dbReference type="EMBL" id="ABP45687.1"/>
    </source>
</evidence>
<keyword evidence="2 6" id="KW-0540">Nuclease</keyword>
<dbReference type="GO" id="GO:0000287">
    <property type="term" value="F:magnesium ion binding"/>
    <property type="evidence" value="ECO:0007669"/>
    <property type="project" value="UniProtKB-UniRule"/>
</dbReference>
<reference evidence="9" key="2">
    <citation type="journal article" date="2013" name="PLoS ONE">
        <title>A Gene Expression Study of the Activities of Aromatic Ring-Cleavage Dioxygenases in Mycobacterium gilvum PYR-GCK to Changes in Salinity and pH during Pyrene Degradation.</title>
        <authorList>
            <person name="Badejo A.C."/>
            <person name="Badejo A.O."/>
            <person name="Shin K.H."/>
            <person name="Chai Y.G."/>
        </authorList>
    </citation>
    <scope>NUCLEOTIDE SEQUENCE [LARGE SCALE GENOMIC DNA]</scope>
    <source>
        <strain evidence="9">PYR-GCK</strain>
    </source>
</reference>
<dbReference type="InterPro" id="IPR022907">
    <property type="entry name" value="VapC_family"/>
</dbReference>
<organism evidence="9">
    <name type="scientific">Mycolicibacterium gilvum (strain PYR-GCK)</name>
    <name type="common">Mycobacterium gilvum (strain PYR-GCK)</name>
    <dbReference type="NCBI Taxonomy" id="350054"/>
    <lineage>
        <taxon>Bacteria</taxon>
        <taxon>Bacillati</taxon>
        <taxon>Actinomycetota</taxon>
        <taxon>Actinomycetes</taxon>
        <taxon>Mycobacteriales</taxon>
        <taxon>Mycobacteriaceae</taxon>
        <taxon>Mycolicibacterium</taxon>
    </lineage>
</organism>
<evidence type="ECO:0000256" key="3">
    <source>
        <dbReference type="ARBA" id="ARBA00022723"/>
    </source>
</evidence>
<feature type="binding site" evidence="6">
    <location>
        <position position="188"/>
    </location>
    <ligand>
        <name>Mg(2+)</name>
        <dbReference type="ChEBI" id="CHEBI:18420"/>
    </ligand>
</feature>